<reference evidence="3" key="1">
    <citation type="submission" date="2020-06" db="EMBL/GenBank/DDBJ databases">
        <title>WGS assembly of Ceratodon purpureus strain R40.</title>
        <authorList>
            <person name="Carey S.B."/>
            <person name="Jenkins J."/>
            <person name="Shu S."/>
            <person name="Lovell J.T."/>
            <person name="Sreedasyam A."/>
            <person name="Maumus F."/>
            <person name="Tiley G.P."/>
            <person name="Fernandez-Pozo N."/>
            <person name="Barry K."/>
            <person name="Chen C."/>
            <person name="Wang M."/>
            <person name="Lipzen A."/>
            <person name="Daum C."/>
            <person name="Saski C.A."/>
            <person name="Payton A.C."/>
            <person name="Mcbreen J.C."/>
            <person name="Conrad R.E."/>
            <person name="Kollar L.M."/>
            <person name="Olsson S."/>
            <person name="Huttunen S."/>
            <person name="Landis J.B."/>
            <person name="Wickett N.J."/>
            <person name="Johnson M.G."/>
            <person name="Rensing S.A."/>
            <person name="Grimwood J."/>
            <person name="Schmutz J."/>
            <person name="Mcdaniel S.F."/>
        </authorList>
    </citation>
    <scope>NUCLEOTIDE SEQUENCE</scope>
    <source>
        <strain evidence="3">R40</strain>
    </source>
</reference>
<name>A0A8T0IBW1_CERPU</name>
<feature type="compositionally biased region" description="Polar residues" evidence="2">
    <location>
        <begin position="31"/>
        <end position="44"/>
    </location>
</feature>
<dbReference type="EMBL" id="CM026424">
    <property type="protein sequence ID" value="KAG0580396.1"/>
    <property type="molecule type" value="Genomic_DNA"/>
</dbReference>
<keyword evidence="1" id="KW-0175">Coiled coil</keyword>
<accession>A0A8T0IBW1</accession>
<feature type="compositionally biased region" description="Polar residues" evidence="2">
    <location>
        <begin position="1"/>
        <end position="10"/>
    </location>
</feature>
<evidence type="ECO:0000256" key="2">
    <source>
        <dbReference type="SAM" id="MobiDB-lite"/>
    </source>
</evidence>
<feature type="region of interest" description="Disordered" evidence="2">
    <location>
        <begin position="1"/>
        <end position="58"/>
    </location>
</feature>
<organism evidence="3 4">
    <name type="scientific">Ceratodon purpureus</name>
    <name type="common">Fire moss</name>
    <name type="synonym">Dicranum purpureum</name>
    <dbReference type="NCBI Taxonomy" id="3225"/>
    <lineage>
        <taxon>Eukaryota</taxon>
        <taxon>Viridiplantae</taxon>
        <taxon>Streptophyta</taxon>
        <taxon>Embryophyta</taxon>
        <taxon>Bryophyta</taxon>
        <taxon>Bryophytina</taxon>
        <taxon>Bryopsida</taxon>
        <taxon>Dicranidae</taxon>
        <taxon>Pseudoditrichales</taxon>
        <taxon>Ditrichaceae</taxon>
        <taxon>Ceratodon</taxon>
    </lineage>
</organism>
<protein>
    <submittedName>
        <fullName evidence="3">Uncharacterized protein</fullName>
    </submittedName>
</protein>
<feature type="compositionally biased region" description="Low complexity" evidence="2">
    <location>
        <begin position="14"/>
        <end position="29"/>
    </location>
</feature>
<dbReference type="Proteomes" id="UP000822688">
    <property type="component" value="Chromosome 4"/>
</dbReference>
<evidence type="ECO:0000256" key="1">
    <source>
        <dbReference type="SAM" id="Coils"/>
    </source>
</evidence>
<proteinExistence type="predicted"/>
<keyword evidence="4" id="KW-1185">Reference proteome</keyword>
<sequence length="216" mass="24768">MQQKSPQNPILNPMQQDQMQQKQMQNPMQHLMQQNFMGGASQPTPEDPLEGLSMLEDPDDDLDLEEACAQASIQQILEHNCALRQNFEELKDLHLQLTDANLQLHEARLRLQQEKEALEKALEKASEKASTDATSFKIEKERLQEALEKALEKTSTDATEFKIEKEHLKVSTSMLICFHLHSFRNQNSRVLMMFVCRDHPLCYLGSVGESIGESIY</sequence>
<feature type="coiled-coil region" evidence="1">
    <location>
        <begin position="90"/>
        <end position="153"/>
    </location>
</feature>
<evidence type="ECO:0000313" key="3">
    <source>
        <dbReference type="EMBL" id="KAG0580396.1"/>
    </source>
</evidence>
<evidence type="ECO:0000313" key="4">
    <source>
        <dbReference type="Proteomes" id="UP000822688"/>
    </source>
</evidence>
<comment type="caution">
    <text evidence="3">The sequence shown here is derived from an EMBL/GenBank/DDBJ whole genome shotgun (WGS) entry which is preliminary data.</text>
</comment>
<gene>
    <name evidence="3" type="ORF">KC19_4G170300</name>
</gene>
<dbReference type="AlphaFoldDB" id="A0A8T0IBW1"/>